<dbReference type="GO" id="GO:0008643">
    <property type="term" value="P:carbohydrate transport"/>
    <property type="evidence" value="ECO:0007669"/>
    <property type="project" value="InterPro"/>
</dbReference>
<feature type="transmembrane region" description="Helical" evidence="2">
    <location>
        <begin position="12"/>
        <end position="35"/>
    </location>
</feature>
<feature type="transmembrane region" description="Helical" evidence="2">
    <location>
        <begin position="148"/>
        <end position="169"/>
    </location>
</feature>
<dbReference type="Pfam" id="PF13347">
    <property type="entry name" value="MFS_2"/>
    <property type="match status" value="1"/>
</dbReference>
<dbReference type="GO" id="GO:0006814">
    <property type="term" value="P:sodium ion transport"/>
    <property type="evidence" value="ECO:0007669"/>
    <property type="project" value="InterPro"/>
</dbReference>
<gene>
    <name evidence="3" type="primary">yjmB_1</name>
    <name evidence="3" type="ORF">CALFYP1_01261</name>
</gene>
<sequence>MERLTVSDKLCYAMGGGFASNLSFYAMLVFFITYASDVYGVNPATVGAITLAARGIDAFIDPVMGAMGDRTRTRLGKYRFWIITSAPVLGFTTWMVFASPDFSATGRVVYIACVYMLYSLVSTVSNIPYHSLTAYITDKVNERSNIVLFKQFTGIIAQFIVSAGGIYILSAFSQSRDATGNVVVDFHSYHYLGILFGVVTTLGFWICAYGARRQDNWQRIVHDEKGLQTDPAGEQQNIVVAVFKQLSLAFRSRSLGCLALASSANTLSLAITAGVTVQFYTWVLHNTKLVATGALLNMLFGASIYLLVKWLVSRYGNKTAFVIICFIAMVPSLILWLTFSPENVTFTLILLACVMAFCQGGSLITWMMVTDCADELRWKTKKNAAGIASSTLTFSNKFGSALGAFVLGGVLDLIGYLPGAQAQTAGTLHGLLILMVLTPVCGQLLSLFSMIFYTLNKKNHQAICMKLLGDGE</sequence>
<feature type="transmembrane region" description="Helical" evidence="2">
    <location>
        <begin position="289"/>
        <end position="308"/>
    </location>
</feature>
<proteinExistence type="inferred from homology"/>
<dbReference type="EMBL" id="CACRTI010000020">
    <property type="protein sequence ID" value="VYT53990.1"/>
    <property type="molecule type" value="Genomic_DNA"/>
</dbReference>
<evidence type="ECO:0000256" key="1">
    <source>
        <dbReference type="ARBA" id="ARBA00009617"/>
    </source>
</evidence>
<dbReference type="GO" id="GO:0015293">
    <property type="term" value="F:symporter activity"/>
    <property type="evidence" value="ECO:0007669"/>
    <property type="project" value="InterPro"/>
</dbReference>
<keyword evidence="2" id="KW-0472">Membrane</keyword>
<evidence type="ECO:0000313" key="3">
    <source>
        <dbReference type="EMBL" id="VYT53990.1"/>
    </source>
</evidence>
<dbReference type="CDD" id="cd17332">
    <property type="entry name" value="MFS_MelB_like"/>
    <property type="match status" value="1"/>
</dbReference>
<feature type="transmembrane region" description="Helical" evidence="2">
    <location>
        <begin position="80"/>
        <end position="97"/>
    </location>
</feature>
<feature type="transmembrane region" description="Helical" evidence="2">
    <location>
        <begin position="345"/>
        <end position="369"/>
    </location>
</feature>
<feature type="transmembrane region" description="Helical" evidence="2">
    <location>
        <begin position="255"/>
        <end position="283"/>
    </location>
</feature>
<protein>
    <submittedName>
        <fullName evidence="3">Putative symporter YjmB</fullName>
    </submittedName>
</protein>
<keyword evidence="2" id="KW-1133">Transmembrane helix</keyword>
<feature type="transmembrane region" description="Helical" evidence="2">
    <location>
        <begin position="320"/>
        <end position="339"/>
    </location>
</feature>
<feature type="transmembrane region" description="Helical" evidence="2">
    <location>
        <begin position="109"/>
        <end position="127"/>
    </location>
</feature>
<dbReference type="SUPFAM" id="SSF103473">
    <property type="entry name" value="MFS general substrate transporter"/>
    <property type="match status" value="1"/>
</dbReference>
<dbReference type="RefSeq" id="WP_044264334.1">
    <property type="nucleotide sequence ID" value="NZ_CACRTI010000020.1"/>
</dbReference>
<evidence type="ECO:0000256" key="2">
    <source>
        <dbReference type="SAM" id="Phobius"/>
    </source>
</evidence>
<dbReference type="PANTHER" id="PTHR11328:SF24">
    <property type="entry name" value="MAJOR FACILITATOR SUPERFAMILY (MFS) PROFILE DOMAIN-CONTAINING PROTEIN"/>
    <property type="match status" value="1"/>
</dbReference>
<keyword evidence="2" id="KW-0812">Transmembrane</keyword>
<dbReference type="NCBIfam" id="TIGR00792">
    <property type="entry name" value="gph"/>
    <property type="match status" value="1"/>
</dbReference>
<dbReference type="Gene3D" id="1.20.1250.20">
    <property type="entry name" value="MFS general substrate transporter like domains"/>
    <property type="match status" value="2"/>
</dbReference>
<dbReference type="InterPro" id="IPR001927">
    <property type="entry name" value="Na/Gal_symport"/>
</dbReference>
<feature type="transmembrane region" description="Helical" evidence="2">
    <location>
        <begin position="189"/>
        <end position="211"/>
    </location>
</feature>
<dbReference type="PANTHER" id="PTHR11328">
    <property type="entry name" value="MAJOR FACILITATOR SUPERFAMILY DOMAIN-CONTAINING PROTEIN"/>
    <property type="match status" value="1"/>
</dbReference>
<comment type="similarity">
    <text evidence="1">Belongs to the sodium:galactoside symporter (TC 2.A.2) family.</text>
</comment>
<feature type="transmembrane region" description="Helical" evidence="2">
    <location>
        <begin position="431"/>
        <end position="455"/>
    </location>
</feature>
<dbReference type="InterPro" id="IPR039672">
    <property type="entry name" value="MFS_2"/>
</dbReference>
<reference evidence="3" key="1">
    <citation type="submission" date="2019-11" db="EMBL/GenBank/DDBJ databases">
        <authorList>
            <person name="Feng L."/>
        </authorList>
    </citation>
    <scope>NUCLEOTIDE SEQUENCE</scope>
    <source>
        <strain evidence="3">CAmalonaticusLFYP1</strain>
    </source>
</reference>
<organism evidence="3">
    <name type="scientific">Citrobacter amalonaticus</name>
    <dbReference type="NCBI Taxonomy" id="35703"/>
    <lineage>
        <taxon>Bacteria</taxon>
        <taxon>Pseudomonadati</taxon>
        <taxon>Pseudomonadota</taxon>
        <taxon>Gammaproteobacteria</taxon>
        <taxon>Enterobacterales</taxon>
        <taxon>Enterobacteriaceae</taxon>
        <taxon>Citrobacter</taxon>
    </lineage>
</organism>
<accession>A0A6N2XK01</accession>
<dbReference type="GO" id="GO:0005886">
    <property type="term" value="C:plasma membrane"/>
    <property type="evidence" value="ECO:0007669"/>
    <property type="project" value="TreeGrafter"/>
</dbReference>
<name>A0A6N2XK01_CITAM</name>
<dbReference type="AlphaFoldDB" id="A0A6N2XK01"/>
<feature type="transmembrane region" description="Helical" evidence="2">
    <location>
        <begin position="398"/>
        <end position="419"/>
    </location>
</feature>
<dbReference type="InterPro" id="IPR036259">
    <property type="entry name" value="MFS_trans_sf"/>
</dbReference>